<dbReference type="Proteomes" id="UP000799424">
    <property type="component" value="Unassembled WGS sequence"/>
</dbReference>
<accession>A0A6A7AJ68</accession>
<reference evidence="2" key="1">
    <citation type="journal article" date="2020" name="Stud. Mycol.">
        <title>101 Dothideomycetes genomes: a test case for predicting lifestyles and emergence of pathogens.</title>
        <authorList>
            <person name="Haridas S."/>
            <person name="Albert R."/>
            <person name="Binder M."/>
            <person name="Bloem J."/>
            <person name="Labutti K."/>
            <person name="Salamov A."/>
            <person name="Andreopoulos B."/>
            <person name="Baker S."/>
            <person name="Barry K."/>
            <person name="Bills G."/>
            <person name="Bluhm B."/>
            <person name="Cannon C."/>
            <person name="Castanera R."/>
            <person name="Culley D."/>
            <person name="Daum C."/>
            <person name="Ezra D."/>
            <person name="Gonzalez J."/>
            <person name="Henrissat B."/>
            <person name="Kuo A."/>
            <person name="Liang C."/>
            <person name="Lipzen A."/>
            <person name="Lutzoni F."/>
            <person name="Magnuson J."/>
            <person name="Mondo S."/>
            <person name="Nolan M."/>
            <person name="Ohm R."/>
            <person name="Pangilinan J."/>
            <person name="Park H.-J."/>
            <person name="Ramirez L."/>
            <person name="Alfaro M."/>
            <person name="Sun H."/>
            <person name="Tritt A."/>
            <person name="Yoshinaga Y."/>
            <person name="Zwiers L.-H."/>
            <person name="Turgeon B."/>
            <person name="Goodwin S."/>
            <person name="Spatafora J."/>
            <person name="Crous P."/>
            <person name="Grigoriev I."/>
        </authorList>
    </citation>
    <scope>NUCLEOTIDE SEQUENCE</scope>
    <source>
        <strain evidence="2">CBS 113818</strain>
    </source>
</reference>
<evidence type="ECO:0000256" key="1">
    <source>
        <dbReference type="SAM" id="Phobius"/>
    </source>
</evidence>
<keyword evidence="1" id="KW-1133">Transmembrane helix</keyword>
<keyword evidence="1" id="KW-0472">Membrane</keyword>
<evidence type="ECO:0000313" key="2">
    <source>
        <dbReference type="EMBL" id="KAF2833163.1"/>
    </source>
</evidence>
<dbReference type="AlphaFoldDB" id="A0A6A7AJ68"/>
<dbReference type="EMBL" id="MU006216">
    <property type="protein sequence ID" value="KAF2833163.1"/>
    <property type="molecule type" value="Genomic_DNA"/>
</dbReference>
<proteinExistence type="predicted"/>
<protein>
    <submittedName>
        <fullName evidence="2">Uncharacterized protein</fullName>
    </submittedName>
</protein>
<gene>
    <name evidence="2" type="ORF">CC86DRAFT_5776</name>
</gene>
<organism evidence="2 3">
    <name type="scientific">Ophiobolus disseminans</name>
    <dbReference type="NCBI Taxonomy" id="1469910"/>
    <lineage>
        <taxon>Eukaryota</taxon>
        <taxon>Fungi</taxon>
        <taxon>Dikarya</taxon>
        <taxon>Ascomycota</taxon>
        <taxon>Pezizomycotina</taxon>
        <taxon>Dothideomycetes</taxon>
        <taxon>Pleosporomycetidae</taxon>
        <taxon>Pleosporales</taxon>
        <taxon>Pleosporineae</taxon>
        <taxon>Phaeosphaeriaceae</taxon>
        <taxon>Ophiobolus</taxon>
    </lineage>
</organism>
<dbReference type="OrthoDB" id="5376804at2759"/>
<keyword evidence="3" id="KW-1185">Reference proteome</keyword>
<keyword evidence="1" id="KW-0812">Transmembrane</keyword>
<evidence type="ECO:0000313" key="3">
    <source>
        <dbReference type="Proteomes" id="UP000799424"/>
    </source>
</evidence>
<feature type="transmembrane region" description="Helical" evidence="1">
    <location>
        <begin position="20"/>
        <end position="42"/>
    </location>
</feature>
<sequence length="51" mass="5744">MPDVAIGKAYRSATFLRVEWMWLSLPVTVWVLSLIVWLGTIWKSGKVGAPL</sequence>
<name>A0A6A7AJ68_9PLEO</name>